<accession>A0A9X1V711</accession>
<dbReference type="InterPro" id="IPR047175">
    <property type="entry name" value="CotS-like"/>
</dbReference>
<dbReference type="PANTHER" id="PTHR39179">
    <property type="entry name" value="SPORE COAT PROTEIN I"/>
    <property type="match status" value="1"/>
</dbReference>
<name>A0A9X1V711_9BACL</name>
<dbReference type="AlphaFoldDB" id="A0A9X1V711"/>
<dbReference type="RefSeq" id="WP_241711606.1">
    <property type="nucleotide sequence ID" value="NZ_JALBUF010000001.1"/>
</dbReference>
<dbReference type="EMBL" id="JALBUF010000001">
    <property type="protein sequence ID" value="MCI0181985.1"/>
    <property type="molecule type" value="Genomic_DNA"/>
</dbReference>
<dbReference type="InterPro" id="IPR002575">
    <property type="entry name" value="Aminoglycoside_PTrfase"/>
</dbReference>
<dbReference type="SUPFAM" id="SSF56112">
    <property type="entry name" value="Protein kinase-like (PK-like)"/>
    <property type="match status" value="1"/>
</dbReference>
<dbReference type="Gene3D" id="3.90.1200.10">
    <property type="match status" value="1"/>
</dbReference>
<comment type="caution">
    <text evidence="2">The sequence shown here is derived from an EMBL/GenBank/DDBJ whole genome shotgun (WGS) entry which is preliminary data.</text>
</comment>
<proteinExistence type="predicted"/>
<keyword evidence="3" id="KW-1185">Reference proteome</keyword>
<dbReference type="Gene3D" id="3.30.200.20">
    <property type="entry name" value="Phosphorylase Kinase, domain 1"/>
    <property type="match status" value="1"/>
</dbReference>
<organism evidence="2 3">
    <name type="scientific">Sulfoacidibacillus ferrooxidans</name>
    <dbReference type="NCBI Taxonomy" id="2005001"/>
    <lineage>
        <taxon>Bacteria</taxon>
        <taxon>Bacillati</taxon>
        <taxon>Bacillota</taxon>
        <taxon>Bacilli</taxon>
        <taxon>Bacillales</taxon>
        <taxon>Alicyclobacillaceae</taxon>
        <taxon>Sulfoacidibacillus</taxon>
    </lineage>
</organism>
<dbReference type="PANTHER" id="PTHR39179:SF3">
    <property type="entry name" value="COTS-RELATED PROTEIN"/>
    <property type="match status" value="1"/>
</dbReference>
<sequence length="324" mass="37956">MDGSAMRRFVKKEFGIHCLSIVPVKYGVYRMVAKDGRVFGLKRMRYDHARLLWMDHALATVKTQGFHAFSWGTWKYPKGELYPFLLMDWLDGQMADPFLSEDLRVSANVLAKFHQAGSNLRVRGHGEFVTLGSWLQQYRRGLQLLEQSRRENWPFLRQDGVSLEVYHTLEERAHRAIDVLKKHQYEQMSLHSSGVLCHGDSGPANFIISRGQAQLIDFETLRIDAPSYDLFRMIRLTSKQRGYEGDWTQDIIHGYTDMASLSDQERQFVLAWMMYPYKVCKLLRHYSTVSTTKRKQVEKKLIRAIKREKNQHVLVKQLRRALDV</sequence>
<feature type="domain" description="Aminoglycoside phosphotransferase" evidence="1">
    <location>
        <begin position="42"/>
        <end position="258"/>
    </location>
</feature>
<dbReference type="Pfam" id="PF01636">
    <property type="entry name" value="APH"/>
    <property type="match status" value="1"/>
</dbReference>
<evidence type="ECO:0000259" key="1">
    <source>
        <dbReference type="Pfam" id="PF01636"/>
    </source>
</evidence>
<dbReference type="GO" id="GO:0042601">
    <property type="term" value="C:endospore-forming forespore"/>
    <property type="evidence" value="ECO:0007669"/>
    <property type="project" value="TreeGrafter"/>
</dbReference>
<reference evidence="2" key="1">
    <citation type="submission" date="2022-03" db="EMBL/GenBank/DDBJ databases">
        <title>Draft Genome Sequence of Firmicute Strain S0AB, a Heterotrophic Iron/Sulfur-Oxidizing Extreme Acidophile.</title>
        <authorList>
            <person name="Vergara E."/>
            <person name="Pakostova E."/>
            <person name="Johnson D.B."/>
            <person name="Holmes D.S."/>
        </authorList>
    </citation>
    <scope>NUCLEOTIDE SEQUENCE</scope>
    <source>
        <strain evidence="2">S0AB</strain>
    </source>
</reference>
<evidence type="ECO:0000313" key="2">
    <source>
        <dbReference type="EMBL" id="MCI0181985.1"/>
    </source>
</evidence>
<protein>
    <recommendedName>
        <fullName evidence="1">Aminoglycoside phosphotransferase domain-containing protein</fullName>
    </recommendedName>
</protein>
<dbReference type="InterPro" id="IPR011009">
    <property type="entry name" value="Kinase-like_dom_sf"/>
</dbReference>
<dbReference type="Proteomes" id="UP001139263">
    <property type="component" value="Unassembled WGS sequence"/>
</dbReference>
<evidence type="ECO:0000313" key="3">
    <source>
        <dbReference type="Proteomes" id="UP001139263"/>
    </source>
</evidence>
<gene>
    <name evidence="2" type="ORF">MM817_00236</name>
</gene>